<name>A0ABW2C3W5_9PSEU</name>
<comment type="caution">
    <text evidence="1">The sequence shown here is derived from an EMBL/GenBank/DDBJ whole genome shotgun (WGS) entry which is preliminary data.</text>
</comment>
<dbReference type="RefSeq" id="WP_345402838.1">
    <property type="nucleotide sequence ID" value="NZ_BAABLA010000112.1"/>
</dbReference>
<dbReference type="Proteomes" id="UP001596337">
    <property type="component" value="Unassembled WGS sequence"/>
</dbReference>
<dbReference type="InterPro" id="IPR009057">
    <property type="entry name" value="Homeodomain-like_sf"/>
</dbReference>
<protein>
    <submittedName>
        <fullName evidence="1">DUF433 domain-containing protein</fullName>
    </submittedName>
</protein>
<dbReference type="PANTHER" id="PTHR34849">
    <property type="entry name" value="SSL5025 PROTEIN"/>
    <property type="match status" value="1"/>
</dbReference>
<evidence type="ECO:0000313" key="2">
    <source>
        <dbReference type="Proteomes" id="UP001596337"/>
    </source>
</evidence>
<dbReference type="InterPro" id="IPR007367">
    <property type="entry name" value="DUF433"/>
</dbReference>
<sequence>MAKRCLSLPGGTVVLDRITTQPGVMGGQPCIRGMRFPVKTIVRMVAQGMSAEQILAEHPDLEAEDIRQALEFAAASLDADSYLPLRHSA</sequence>
<dbReference type="EMBL" id="JBHSXX010000001">
    <property type="protein sequence ID" value="MFC6869222.1"/>
    <property type="molecule type" value="Genomic_DNA"/>
</dbReference>
<reference evidence="2" key="1">
    <citation type="journal article" date="2019" name="Int. J. Syst. Evol. Microbiol.">
        <title>The Global Catalogue of Microorganisms (GCM) 10K type strain sequencing project: providing services to taxonomists for standard genome sequencing and annotation.</title>
        <authorList>
            <consortium name="The Broad Institute Genomics Platform"/>
            <consortium name="The Broad Institute Genome Sequencing Center for Infectious Disease"/>
            <person name="Wu L."/>
            <person name="Ma J."/>
        </authorList>
    </citation>
    <scope>NUCLEOTIDE SEQUENCE [LARGE SCALE GENOMIC DNA]</scope>
    <source>
        <strain evidence="2">KCTC 32255</strain>
    </source>
</reference>
<dbReference type="PANTHER" id="PTHR34849:SF3">
    <property type="entry name" value="SSR2962 PROTEIN"/>
    <property type="match status" value="1"/>
</dbReference>
<proteinExistence type="predicted"/>
<dbReference type="SUPFAM" id="SSF46689">
    <property type="entry name" value="Homeodomain-like"/>
    <property type="match status" value="1"/>
</dbReference>
<dbReference type="Pfam" id="PF04255">
    <property type="entry name" value="DUF433"/>
    <property type="match status" value="1"/>
</dbReference>
<gene>
    <name evidence="1" type="ORF">ACFQGD_18945</name>
</gene>
<evidence type="ECO:0000313" key="1">
    <source>
        <dbReference type="EMBL" id="MFC6869222.1"/>
    </source>
</evidence>
<accession>A0ABW2C3W5</accession>
<organism evidence="1 2">
    <name type="scientific">Haloechinothrix salitolerans</name>
    <dbReference type="NCBI Taxonomy" id="926830"/>
    <lineage>
        <taxon>Bacteria</taxon>
        <taxon>Bacillati</taxon>
        <taxon>Actinomycetota</taxon>
        <taxon>Actinomycetes</taxon>
        <taxon>Pseudonocardiales</taxon>
        <taxon>Pseudonocardiaceae</taxon>
        <taxon>Haloechinothrix</taxon>
    </lineage>
</organism>
<dbReference type="Gene3D" id="1.10.10.10">
    <property type="entry name" value="Winged helix-like DNA-binding domain superfamily/Winged helix DNA-binding domain"/>
    <property type="match status" value="1"/>
</dbReference>
<dbReference type="InterPro" id="IPR036388">
    <property type="entry name" value="WH-like_DNA-bd_sf"/>
</dbReference>
<keyword evidence="2" id="KW-1185">Reference proteome</keyword>